<gene>
    <name evidence="1" type="ORF">CNAG_07674</name>
</gene>
<dbReference type="Gene3D" id="3.40.50.1820">
    <property type="entry name" value="alpha/beta hydrolase"/>
    <property type="match status" value="1"/>
</dbReference>
<evidence type="ECO:0008006" key="3">
    <source>
        <dbReference type="Google" id="ProtNLM"/>
    </source>
</evidence>
<dbReference type="OrthoDB" id="2152248at2759"/>
<sequence>MFGGPPLARTIIPDSASPSGGSALHKMDYNMLALNHKEPSLTDLHISGLPIQVYGLHEVKESRRPLAVMIASHGRMNSKKHMKFFAQGILGELSKKNDKERLRDLIVVTFDQRNHGDRIVDKNSNLSFDENPKHLIDMAATIEGGCHDVSLIMDFLAPILFPNGEKTVESFVITGISLGGHVTWKLLHDDPRVQIGIPIIGLPFESFPIYLRDRALSQGFKWEPPLYPSSLKSFIEPERNPVVEQQKYSGKKILSLHGKEDRLVPYGKGERELRQIEKWVEEDKSQGGVCAIDVQDDVGHVCSIQMLRKAAEWTWMYALRA</sequence>
<dbReference type="RefSeq" id="XP_012050371.1">
    <property type="nucleotide sequence ID" value="XM_012194981.1"/>
</dbReference>
<dbReference type="Proteomes" id="UP000010091">
    <property type="component" value="Chromosome 7"/>
</dbReference>
<dbReference type="VEuPathDB" id="FungiDB:CNAG_07674"/>
<dbReference type="AlphaFoldDB" id="J9VU09"/>
<dbReference type="EMBL" id="CP003826">
    <property type="protein sequence ID" value="AFR96099.2"/>
    <property type="molecule type" value="Genomic_DNA"/>
</dbReference>
<accession>J9VU09</accession>
<proteinExistence type="predicted"/>
<organism evidence="1 2">
    <name type="scientific">Cryptococcus neoformans (strain H99 / ATCC 208821 / CBS 10515 / FGSC 9487)</name>
    <name type="common">Cryptococcus neoformans var. grubii serotype A</name>
    <dbReference type="NCBI Taxonomy" id="235443"/>
    <lineage>
        <taxon>Eukaryota</taxon>
        <taxon>Fungi</taxon>
        <taxon>Dikarya</taxon>
        <taxon>Basidiomycota</taxon>
        <taxon>Agaricomycotina</taxon>
        <taxon>Tremellomycetes</taxon>
        <taxon>Tremellales</taxon>
        <taxon>Cryptococcaceae</taxon>
        <taxon>Cryptococcus</taxon>
        <taxon>Cryptococcus neoformans species complex</taxon>
    </lineage>
</organism>
<dbReference type="KEGG" id="cng:CNAG_07674"/>
<dbReference type="PANTHER" id="PTHR47381">
    <property type="entry name" value="ALPHA/BETA-HYDROLASES SUPERFAMILY PROTEIN"/>
    <property type="match status" value="1"/>
</dbReference>
<evidence type="ECO:0000313" key="2">
    <source>
        <dbReference type="Proteomes" id="UP000010091"/>
    </source>
</evidence>
<dbReference type="PANTHER" id="PTHR47381:SF3">
    <property type="entry name" value="ALPHA_BETA-HYDROLASES SUPERFAMILY PROTEIN"/>
    <property type="match status" value="1"/>
</dbReference>
<keyword evidence="2" id="KW-1185">Reference proteome</keyword>
<protein>
    <recommendedName>
        <fullName evidence="3">Peptidase S9 prolyl oligopeptidase catalytic domain-containing protein</fullName>
    </recommendedName>
</protein>
<dbReference type="GeneID" id="23890498"/>
<dbReference type="SUPFAM" id="SSF53474">
    <property type="entry name" value="alpha/beta-Hydrolases"/>
    <property type="match status" value="1"/>
</dbReference>
<reference evidence="1 2" key="1">
    <citation type="journal article" date="2014" name="PLoS Genet.">
        <title>Analysis of the genome and transcriptome of Cryptococcus neoformans var. grubii reveals complex RNA expression and microevolution leading to virulence attenuation.</title>
        <authorList>
            <person name="Janbon G."/>
            <person name="Ormerod K.L."/>
            <person name="Paulet D."/>
            <person name="Byrnes E.J.III."/>
            <person name="Yadav V."/>
            <person name="Chatterjee G."/>
            <person name="Mullapudi N."/>
            <person name="Hon C.C."/>
            <person name="Billmyre R.B."/>
            <person name="Brunel F."/>
            <person name="Bahn Y.S."/>
            <person name="Chen W."/>
            <person name="Chen Y."/>
            <person name="Chow E.W."/>
            <person name="Coppee J.Y."/>
            <person name="Floyd-Averette A."/>
            <person name="Gaillardin C."/>
            <person name="Gerik K.J."/>
            <person name="Goldberg J."/>
            <person name="Gonzalez-Hilarion S."/>
            <person name="Gujja S."/>
            <person name="Hamlin J.L."/>
            <person name="Hsueh Y.P."/>
            <person name="Ianiri G."/>
            <person name="Jones S."/>
            <person name="Kodira C.D."/>
            <person name="Kozubowski L."/>
            <person name="Lam W."/>
            <person name="Marra M."/>
            <person name="Mesner L.D."/>
            <person name="Mieczkowski P.A."/>
            <person name="Moyrand F."/>
            <person name="Nielsen K."/>
            <person name="Proux C."/>
            <person name="Rossignol T."/>
            <person name="Schein J.E."/>
            <person name="Sun S."/>
            <person name="Wollschlaeger C."/>
            <person name="Wood I.A."/>
            <person name="Zeng Q."/>
            <person name="Neuveglise C."/>
            <person name="Newlon C.S."/>
            <person name="Perfect J.R."/>
            <person name="Lodge J.K."/>
            <person name="Idnurm A."/>
            <person name="Stajich J.E."/>
            <person name="Kronstad J.W."/>
            <person name="Sanyal K."/>
            <person name="Heitman J."/>
            <person name="Fraser J.A."/>
            <person name="Cuomo C.A."/>
            <person name="Dietrich F.S."/>
        </authorList>
    </citation>
    <scope>NUCLEOTIDE SEQUENCE [LARGE SCALE GENOMIC DNA]</scope>
    <source>
        <strain evidence="2">H99 / ATCC 208821 / CBS 10515 / FGSC 9487</strain>
    </source>
</reference>
<dbReference type="InterPro" id="IPR029058">
    <property type="entry name" value="AB_hydrolase_fold"/>
</dbReference>
<dbReference type="HOGENOM" id="CLU_048444_2_1_1"/>
<name>J9VU09_CRYN9</name>
<evidence type="ECO:0000313" key="1">
    <source>
        <dbReference type="EMBL" id="AFR96099.2"/>
    </source>
</evidence>